<dbReference type="Gene3D" id="3.40.50.300">
    <property type="entry name" value="P-loop containing nucleotide triphosphate hydrolases"/>
    <property type="match status" value="1"/>
</dbReference>
<feature type="compositionally biased region" description="Low complexity" evidence="2">
    <location>
        <begin position="26"/>
        <end position="35"/>
    </location>
</feature>
<protein>
    <submittedName>
        <fullName evidence="4">Replication factor C (activator 1) 2</fullName>
    </submittedName>
</protein>
<evidence type="ECO:0000259" key="3">
    <source>
        <dbReference type="Pfam" id="PF01078"/>
    </source>
</evidence>
<feature type="region of interest" description="Disordered" evidence="2">
    <location>
        <begin position="1"/>
        <end position="35"/>
    </location>
</feature>
<organism evidence="4 5">
    <name type="scientific">Oreochromis niloticus</name>
    <name type="common">Nile tilapia</name>
    <name type="synonym">Tilapia nilotica</name>
    <dbReference type="NCBI Taxonomy" id="8128"/>
    <lineage>
        <taxon>Eukaryota</taxon>
        <taxon>Metazoa</taxon>
        <taxon>Chordata</taxon>
        <taxon>Craniata</taxon>
        <taxon>Vertebrata</taxon>
        <taxon>Euteleostomi</taxon>
        <taxon>Actinopterygii</taxon>
        <taxon>Neopterygii</taxon>
        <taxon>Teleostei</taxon>
        <taxon>Neoteleostei</taxon>
        <taxon>Acanthomorphata</taxon>
        <taxon>Ovalentaria</taxon>
        <taxon>Cichlomorphae</taxon>
        <taxon>Cichliformes</taxon>
        <taxon>Cichlidae</taxon>
        <taxon>African cichlids</taxon>
        <taxon>Pseudocrenilabrinae</taxon>
        <taxon>Oreochromini</taxon>
        <taxon>Oreochromis</taxon>
    </lineage>
</organism>
<evidence type="ECO:0000256" key="1">
    <source>
        <dbReference type="ARBA" id="ARBA00005173"/>
    </source>
</evidence>
<dbReference type="InterPro" id="IPR027417">
    <property type="entry name" value="P-loop_NTPase"/>
</dbReference>
<dbReference type="GO" id="GO:0005524">
    <property type="term" value="F:ATP binding"/>
    <property type="evidence" value="ECO:0007669"/>
    <property type="project" value="InterPro"/>
</dbReference>
<name>A0A669EBR5_ORENI</name>
<reference evidence="5" key="1">
    <citation type="submission" date="2012-01" db="EMBL/GenBank/DDBJ databases">
        <title>The Genome Sequence of Oreochromis niloticus (Nile Tilapia).</title>
        <authorList>
            <consortium name="Broad Institute Genome Assembly Team"/>
            <consortium name="Broad Institute Sequencing Platform"/>
            <person name="Di Palma F."/>
            <person name="Johnson J."/>
            <person name="Lander E.S."/>
            <person name="Lindblad-Toh K."/>
        </authorList>
    </citation>
    <scope>NUCLEOTIDE SEQUENCE [LARGE SCALE GENOMIC DNA]</scope>
</reference>
<dbReference type="Ensembl" id="ENSONIT00000081252.1">
    <property type="protein sequence ID" value="ENSONIP00000070173.1"/>
    <property type="gene ID" value="ENSONIG00000014751.2"/>
</dbReference>
<gene>
    <name evidence="4" type="primary">RFC2</name>
    <name evidence="4" type="synonym">rfc2</name>
</gene>
<sequence>MDVEMAETECKQKPTESGQKADTEAGESSSKGSGSAYELPWVEKYRPLKLNEIVGNEETVSRLEVFAREGNVPNIIIAGPPGTGKTTSILCLARALLGTSMKDAVLELNASNDRGIDVVRNKIKMFAQQKVTLPKGRLSVHCLLQLSMPGQKCSSLFTLRGCKCL</sequence>
<dbReference type="GO" id="GO:0005663">
    <property type="term" value="C:DNA replication factor C complex"/>
    <property type="evidence" value="ECO:0007669"/>
    <property type="project" value="TreeGrafter"/>
</dbReference>
<dbReference type="AlphaFoldDB" id="A0A669EBR5"/>
<dbReference type="SUPFAM" id="SSF52540">
    <property type="entry name" value="P-loop containing nucleoside triphosphate hydrolases"/>
    <property type="match status" value="1"/>
</dbReference>
<dbReference type="GO" id="GO:0003689">
    <property type="term" value="F:DNA clamp loader activity"/>
    <property type="evidence" value="ECO:0007669"/>
    <property type="project" value="TreeGrafter"/>
</dbReference>
<evidence type="ECO:0000313" key="5">
    <source>
        <dbReference type="Proteomes" id="UP000005207"/>
    </source>
</evidence>
<dbReference type="GeneTree" id="ENSGT00550000075050"/>
<comment type="pathway">
    <text evidence="1">Porphyrin-containing compound metabolism; chlorophyll biosynthesis.</text>
</comment>
<dbReference type="GO" id="GO:0006261">
    <property type="term" value="P:DNA-templated DNA replication"/>
    <property type="evidence" value="ECO:0007669"/>
    <property type="project" value="TreeGrafter"/>
</dbReference>
<dbReference type="Pfam" id="PF01078">
    <property type="entry name" value="Mg_chelatase"/>
    <property type="match status" value="1"/>
</dbReference>
<dbReference type="PANTHER" id="PTHR11669:SF5">
    <property type="entry name" value="REPLICATION FACTOR C SUBUNIT 2"/>
    <property type="match status" value="1"/>
</dbReference>
<dbReference type="Proteomes" id="UP000005207">
    <property type="component" value="Linkage group LG20"/>
</dbReference>
<dbReference type="CDD" id="cd00009">
    <property type="entry name" value="AAA"/>
    <property type="match status" value="1"/>
</dbReference>
<dbReference type="UniPathway" id="UPA00668"/>
<feature type="domain" description="Magnesium chelatase ChlI-like catalytic" evidence="3">
    <location>
        <begin position="50"/>
        <end position="112"/>
    </location>
</feature>
<dbReference type="PANTHER" id="PTHR11669">
    <property type="entry name" value="REPLICATION FACTOR C / DNA POLYMERASE III GAMMA-TAU SUBUNIT"/>
    <property type="match status" value="1"/>
</dbReference>
<evidence type="ECO:0000313" key="4">
    <source>
        <dbReference type="Ensembl" id="ENSONIP00000070173.1"/>
    </source>
</evidence>
<accession>A0A669EBR5</accession>
<proteinExistence type="predicted"/>
<evidence type="ECO:0000256" key="2">
    <source>
        <dbReference type="SAM" id="MobiDB-lite"/>
    </source>
</evidence>
<dbReference type="GO" id="GO:0006281">
    <property type="term" value="P:DNA repair"/>
    <property type="evidence" value="ECO:0007669"/>
    <property type="project" value="TreeGrafter"/>
</dbReference>
<feature type="compositionally biased region" description="Basic and acidic residues" evidence="2">
    <location>
        <begin position="8"/>
        <end position="23"/>
    </location>
</feature>
<dbReference type="InterPro" id="IPR000523">
    <property type="entry name" value="Mg_chelatse_chII-like_cat_dom"/>
</dbReference>
<dbReference type="FunFam" id="3.40.50.300:FF:001637">
    <property type="entry name" value="replication factor C subunit 2 isoform X2"/>
    <property type="match status" value="1"/>
</dbReference>
<reference evidence="4" key="3">
    <citation type="submission" date="2025-09" db="UniProtKB">
        <authorList>
            <consortium name="Ensembl"/>
        </authorList>
    </citation>
    <scope>IDENTIFICATION</scope>
</reference>
<dbReference type="InterPro" id="IPR050238">
    <property type="entry name" value="DNA_Rep/Repair_Clamp_Loader"/>
</dbReference>
<dbReference type="GO" id="GO:0005634">
    <property type="term" value="C:nucleus"/>
    <property type="evidence" value="ECO:0007669"/>
    <property type="project" value="TreeGrafter"/>
</dbReference>
<reference evidence="4" key="2">
    <citation type="submission" date="2025-08" db="UniProtKB">
        <authorList>
            <consortium name="Ensembl"/>
        </authorList>
    </citation>
    <scope>IDENTIFICATION</scope>
</reference>
<keyword evidence="5" id="KW-1185">Reference proteome</keyword>